<evidence type="ECO:0000256" key="8">
    <source>
        <dbReference type="ARBA" id="ARBA00023329"/>
    </source>
</evidence>
<feature type="domain" description="RING-CH-type" evidence="13">
    <location>
        <begin position="47"/>
        <end position="108"/>
    </location>
</feature>
<dbReference type="InterPro" id="IPR013083">
    <property type="entry name" value="Znf_RING/FYVE/PHD"/>
</dbReference>
<dbReference type="PROSITE" id="PS51292">
    <property type="entry name" value="ZF_RING_CH"/>
    <property type="match status" value="1"/>
</dbReference>
<dbReference type="InterPro" id="IPR001841">
    <property type="entry name" value="Znf_RING"/>
</dbReference>
<evidence type="ECO:0000256" key="5">
    <source>
        <dbReference type="ARBA" id="ARBA00022771"/>
    </source>
</evidence>
<evidence type="ECO:0000256" key="6">
    <source>
        <dbReference type="ARBA" id="ARBA00022833"/>
    </source>
</evidence>
<reference evidence="14" key="1">
    <citation type="submission" date="2018-08" db="EMBL/GenBank/DDBJ databases">
        <authorList>
            <person name="Cornetti L."/>
        </authorList>
    </citation>
    <scope>NUCLEOTIDE SEQUENCE</scope>
    <source>
        <strain evidence="14">FI-BAL1-1</strain>
    </source>
</reference>
<evidence type="ECO:0000259" key="12">
    <source>
        <dbReference type="PROSITE" id="PS50089"/>
    </source>
</evidence>
<dbReference type="PROSITE" id="PS50089">
    <property type="entry name" value="ZF_RING_2"/>
    <property type="match status" value="1"/>
</dbReference>
<dbReference type="Pfam" id="PF12906">
    <property type="entry name" value="RINGv"/>
    <property type="match status" value="1"/>
</dbReference>
<evidence type="ECO:0000256" key="3">
    <source>
        <dbReference type="ARBA" id="ARBA00004520"/>
    </source>
</evidence>
<evidence type="ECO:0000256" key="4">
    <source>
        <dbReference type="ARBA" id="ARBA00022723"/>
    </source>
</evidence>
<keyword evidence="5 9" id="KW-0863">Zinc-finger</keyword>
<evidence type="ECO:0000256" key="10">
    <source>
        <dbReference type="SAM" id="MobiDB-lite"/>
    </source>
</evidence>
<feature type="domain" description="RING-type" evidence="12">
    <location>
        <begin position="55"/>
        <end position="102"/>
    </location>
</feature>
<feature type="transmembrane region" description="Helical" evidence="11">
    <location>
        <begin position="172"/>
        <end position="196"/>
    </location>
</feature>
<dbReference type="SMART" id="SM00744">
    <property type="entry name" value="RINGv"/>
    <property type="match status" value="1"/>
</dbReference>
<accession>A0A4Y7LM76</accession>
<evidence type="ECO:0000256" key="7">
    <source>
        <dbReference type="ARBA" id="ARBA00022859"/>
    </source>
</evidence>
<proteinExistence type="evidence at transcript level"/>
<feature type="compositionally biased region" description="Basic and acidic residues" evidence="10">
    <location>
        <begin position="17"/>
        <end position="30"/>
    </location>
</feature>
<dbReference type="AlphaFoldDB" id="A0A4Y7LM76"/>
<keyword evidence="6" id="KW-0862">Zinc</keyword>
<keyword evidence="8" id="KW-0968">Cytoplasmic vesicle</keyword>
<gene>
    <name evidence="14" type="primary">EOG090X0DX7</name>
</gene>
<organism evidence="14">
    <name type="scientific">Eubosmina coregoni</name>
    <dbReference type="NCBI Taxonomy" id="186181"/>
    <lineage>
        <taxon>Eukaryota</taxon>
        <taxon>Metazoa</taxon>
        <taxon>Ecdysozoa</taxon>
        <taxon>Arthropoda</taxon>
        <taxon>Crustacea</taxon>
        <taxon>Branchiopoda</taxon>
        <taxon>Diplostraca</taxon>
        <taxon>Cladocera</taxon>
        <taxon>Anomopoda</taxon>
        <taxon>Bosminidae</taxon>
        <taxon>Eubosmina</taxon>
    </lineage>
</organism>
<dbReference type="EMBL" id="LR000451">
    <property type="protein sequence ID" value="SVE70070.1"/>
    <property type="molecule type" value="mRNA"/>
</dbReference>
<evidence type="ECO:0000256" key="11">
    <source>
        <dbReference type="SAM" id="Phobius"/>
    </source>
</evidence>
<dbReference type="GO" id="GO:0005765">
    <property type="term" value="C:lysosomal membrane"/>
    <property type="evidence" value="ECO:0007669"/>
    <property type="project" value="UniProtKB-SubCell"/>
</dbReference>
<feature type="region of interest" description="Disordered" evidence="10">
    <location>
        <begin position="220"/>
        <end position="251"/>
    </location>
</feature>
<comment type="subcellular location">
    <subcellularLocation>
        <location evidence="2">Cytoplasmic vesicle membrane</location>
        <topology evidence="2">Multi-pass membrane protein</topology>
    </subcellularLocation>
    <subcellularLocation>
        <location evidence="3">Early endosome membrane</location>
        <topology evidence="3">Multi-pass membrane protein</topology>
    </subcellularLocation>
    <subcellularLocation>
        <location evidence="1">Lysosome membrane</location>
        <topology evidence="1">Multi-pass membrane protein</topology>
    </subcellularLocation>
</comment>
<protein>
    <submittedName>
        <fullName evidence="14">EOG090X0DX7</fullName>
    </submittedName>
</protein>
<feature type="transmembrane region" description="Helical" evidence="11">
    <location>
        <begin position="130"/>
        <end position="152"/>
    </location>
</feature>
<feature type="region of interest" description="Disordered" evidence="10">
    <location>
        <begin position="1"/>
        <end position="39"/>
    </location>
</feature>
<evidence type="ECO:0000256" key="2">
    <source>
        <dbReference type="ARBA" id="ARBA00004439"/>
    </source>
</evidence>
<keyword evidence="11" id="KW-1133">Transmembrane helix</keyword>
<dbReference type="Gene3D" id="3.30.40.10">
    <property type="entry name" value="Zinc/RING finger domain, C3HC4 (zinc finger)"/>
    <property type="match status" value="1"/>
</dbReference>
<dbReference type="PANTHER" id="PTHR45981">
    <property type="entry name" value="LD02310P"/>
    <property type="match status" value="1"/>
</dbReference>
<evidence type="ECO:0000256" key="9">
    <source>
        <dbReference type="PROSITE-ProRule" id="PRU00175"/>
    </source>
</evidence>
<feature type="compositionally biased region" description="Polar residues" evidence="10">
    <location>
        <begin position="220"/>
        <end position="238"/>
    </location>
</feature>
<dbReference type="InterPro" id="IPR011016">
    <property type="entry name" value="Znf_RING-CH"/>
</dbReference>
<sequence>MEASTSCETKEDDPELIEQHQSDELSHQEENPNSPLLSAASTLSKKGSISSQDICRICHCEAEVEAPLVAPCRCAGSLKYVHQGCLQRWVQSSDMKNCELCKYPFIMQTKIKPLKEWEKLDMSSMERRKLACSVTFHAVAFTCVIWSLYVLIDRSAEEYASGQLQWPFWTKLVVVAIGFTGGVVFMYVQCTMYMTLCRRWRAYNRVILVQNAPSRFGNPATTTVTLTSEQPNKLSSSGVKRKGDKKSPAAAPVQSVVTIASAFTGSNLRTKNSNHTAAVVEPGDEAIGINQQLTDANPIVNSESLHAEEMAALLDLKIHPSPSRRSVVASADTIPSIQNQ</sequence>
<evidence type="ECO:0000256" key="1">
    <source>
        <dbReference type="ARBA" id="ARBA00004155"/>
    </source>
</evidence>
<dbReference type="GO" id="GO:0002376">
    <property type="term" value="P:immune system process"/>
    <property type="evidence" value="ECO:0007669"/>
    <property type="project" value="UniProtKB-KW"/>
</dbReference>
<keyword evidence="11" id="KW-0472">Membrane</keyword>
<name>A0A4Y7LM76_9CRUS</name>
<dbReference type="SUPFAM" id="SSF57850">
    <property type="entry name" value="RING/U-box"/>
    <property type="match status" value="1"/>
</dbReference>
<dbReference type="GO" id="GO:0031901">
    <property type="term" value="C:early endosome membrane"/>
    <property type="evidence" value="ECO:0007669"/>
    <property type="project" value="UniProtKB-SubCell"/>
</dbReference>
<keyword evidence="11" id="KW-0812">Transmembrane</keyword>
<dbReference type="GO" id="GO:0008270">
    <property type="term" value="F:zinc ion binding"/>
    <property type="evidence" value="ECO:0007669"/>
    <property type="project" value="UniProtKB-KW"/>
</dbReference>
<evidence type="ECO:0000259" key="13">
    <source>
        <dbReference type="PROSITE" id="PS51292"/>
    </source>
</evidence>
<keyword evidence="7" id="KW-0391">Immunity</keyword>
<keyword evidence="4" id="KW-0479">Metal-binding</keyword>
<evidence type="ECO:0000313" key="14">
    <source>
        <dbReference type="EMBL" id="SVE70070.1"/>
    </source>
</evidence>